<dbReference type="EMBL" id="DTFF01000003">
    <property type="protein sequence ID" value="HGI86854.1"/>
    <property type="molecule type" value="Genomic_DNA"/>
</dbReference>
<dbReference type="SUPFAM" id="SSF50692">
    <property type="entry name" value="ADC-like"/>
    <property type="match status" value="1"/>
</dbReference>
<dbReference type="PANTHER" id="PTHR43742">
    <property type="entry name" value="TRIMETHYLAMINE-N-OXIDE REDUCTASE"/>
    <property type="match status" value="1"/>
</dbReference>
<keyword evidence="2" id="KW-0479">Metal-binding</keyword>
<dbReference type="GO" id="GO:0051536">
    <property type="term" value="F:iron-sulfur cluster binding"/>
    <property type="evidence" value="ECO:0007669"/>
    <property type="project" value="UniProtKB-KW"/>
</dbReference>
<dbReference type="Pfam" id="PF00384">
    <property type="entry name" value="Molybdopterin"/>
    <property type="match status" value="1"/>
</dbReference>
<evidence type="ECO:0000259" key="5">
    <source>
        <dbReference type="SMART" id="SM00926"/>
    </source>
</evidence>
<dbReference type="SMART" id="SM00926">
    <property type="entry name" value="Molybdop_Fe4S4"/>
    <property type="match status" value="1"/>
</dbReference>
<evidence type="ECO:0000256" key="3">
    <source>
        <dbReference type="ARBA" id="ARBA00023004"/>
    </source>
</evidence>
<keyword evidence="4" id="KW-0411">Iron-sulfur</keyword>
<dbReference type="InterPro" id="IPR050612">
    <property type="entry name" value="Prok_Mopterin_Oxidored"/>
</dbReference>
<dbReference type="InterPro" id="IPR006656">
    <property type="entry name" value="Mopterin_OxRdtase"/>
</dbReference>
<dbReference type="InterPro" id="IPR009010">
    <property type="entry name" value="Asp_de-COase-like_dom_sf"/>
</dbReference>
<dbReference type="GO" id="GO:0043546">
    <property type="term" value="F:molybdopterin cofactor binding"/>
    <property type="evidence" value="ECO:0007669"/>
    <property type="project" value="InterPro"/>
</dbReference>
<dbReference type="InterPro" id="IPR006657">
    <property type="entry name" value="MoPterin_dinucl-bd_dom"/>
</dbReference>
<feature type="domain" description="4Fe-4S Mo/W bis-MGD-type" evidence="5">
    <location>
        <begin position="6"/>
        <end position="60"/>
    </location>
</feature>
<evidence type="ECO:0000256" key="1">
    <source>
        <dbReference type="ARBA" id="ARBA00010312"/>
    </source>
</evidence>
<dbReference type="Gene3D" id="3.40.50.740">
    <property type="match status" value="1"/>
</dbReference>
<dbReference type="Gene3D" id="2.40.40.20">
    <property type="match status" value="1"/>
</dbReference>
<comment type="similarity">
    <text evidence="1">Belongs to the prokaryotic molybdopterin-containing oxidoreductase family.</text>
</comment>
<protein>
    <submittedName>
        <fullName evidence="6">Formate dehydrogenase</fullName>
    </submittedName>
</protein>
<keyword evidence="3" id="KW-0408">Iron</keyword>
<accession>A0A7C4BAV2</accession>
<name>A0A7C4BAV2_9CREN</name>
<organism evidence="6">
    <name type="scientific">Ignisphaera aggregans</name>
    <dbReference type="NCBI Taxonomy" id="334771"/>
    <lineage>
        <taxon>Archaea</taxon>
        <taxon>Thermoproteota</taxon>
        <taxon>Thermoprotei</taxon>
        <taxon>Desulfurococcales</taxon>
        <taxon>Desulfurococcaceae</taxon>
        <taxon>Ignisphaera</taxon>
    </lineage>
</organism>
<comment type="caution">
    <text evidence="6">The sequence shown here is derived from an EMBL/GenBank/DDBJ whole genome shotgun (WGS) entry which is preliminary data.</text>
</comment>
<dbReference type="GO" id="GO:0046872">
    <property type="term" value="F:metal ion binding"/>
    <property type="evidence" value="ECO:0007669"/>
    <property type="project" value="UniProtKB-KW"/>
</dbReference>
<dbReference type="Gene3D" id="3.40.228.10">
    <property type="entry name" value="Dimethylsulfoxide Reductase, domain 2"/>
    <property type="match status" value="1"/>
</dbReference>
<dbReference type="PANTHER" id="PTHR43742:SF6">
    <property type="entry name" value="OXIDOREDUCTASE YYAE-RELATED"/>
    <property type="match status" value="1"/>
</dbReference>
<dbReference type="Gene3D" id="2.20.25.90">
    <property type="entry name" value="ADC-like domains"/>
    <property type="match status" value="1"/>
</dbReference>
<evidence type="ECO:0000256" key="4">
    <source>
        <dbReference type="ARBA" id="ARBA00023014"/>
    </source>
</evidence>
<dbReference type="Gene3D" id="3.30.2070.10">
    <property type="entry name" value="Formate dehydrogenase/DMSO reductase"/>
    <property type="match status" value="1"/>
</dbReference>
<sequence>MSYRVFDVLFVGCPRDCYDACRLRVFVESGRIARVEASDDRLAQGVLCPRAARDVDRVYSPLRVLYPAVNLGGGVFKKVSWDTALELVSSRLREVLESYGAEKVLFLEYAGNRGILTRYASRRLWNFLSVTKTDGSICDFSGAKALRLLYGSTYGISPEDIDRLSMVVVWGFNPAVSAIHMWRRVMGVINRGGRVVTIDVRLTETAKQSTDFIKVKPGSDGFLALGVARYLVEKGYVDGEFIARYTRGFEELVKHLEGYTLDRVEEVTGVPKRRVAEFAEELAASKPFAILIGYGLQRRFGGGEVVRSIALLPALLGMHRGFFYSNADGLSINLAAVDGSVLWSAGRVVSMEKVSEEVYRGGYKLVYIHLHNPAATLPNAARLVEGLRRDDVFVVVHETHWSDTAKLADIVLPAPTFYEKLDAVFSYSHSVVYLNKPAIDPLGEALGEYQLMCEIAKRVAPKSYAELCPDPYELLKLAFGEEVFRKLAEEGAVELEPLPRDVYQTPSGKIEFYSSLALGEGLPPLPTPPEGDRAGEGELILITSAHSHYIHTQFEDVYGPIHSELHISPHDAEQLGIKVGDLAEVYNERGSVLLRVRVDPGLGRGVAWVPRHSLAVNGKRVSVLMDDSVDVYGGAVLNSTRVKVRRVQNKWPESP</sequence>
<gene>
    <name evidence="6" type="ORF">ENV14_00415</name>
</gene>
<evidence type="ECO:0000256" key="2">
    <source>
        <dbReference type="ARBA" id="ARBA00022723"/>
    </source>
</evidence>
<evidence type="ECO:0000313" key="6">
    <source>
        <dbReference type="EMBL" id="HGI86854.1"/>
    </source>
</evidence>
<dbReference type="AlphaFoldDB" id="A0A7C4BAV2"/>
<dbReference type="Pfam" id="PF01568">
    <property type="entry name" value="Molydop_binding"/>
    <property type="match status" value="1"/>
</dbReference>
<dbReference type="GO" id="GO:0016491">
    <property type="term" value="F:oxidoreductase activity"/>
    <property type="evidence" value="ECO:0007669"/>
    <property type="project" value="InterPro"/>
</dbReference>
<proteinExistence type="inferred from homology"/>
<dbReference type="SUPFAM" id="SSF53706">
    <property type="entry name" value="Formate dehydrogenase/DMSO reductase, domains 1-3"/>
    <property type="match status" value="1"/>
</dbReference>
<dbReference type="InterPro" id="IPR006963">
    <property type="entry name" value="Mopterin_OxRdtase_4Fe-4S_dom"/>
</dbReference>
<reference evidence="6" key="1">
    <citation type="journal article" date="2020" name="mSystems">
        <title>Genome- and Community-Level Interaction Insights into Carbon Utilization and Element Cycling Functions of Hydrothermarchaeota in Hydrothermal Sediment.</title>
        <authorList>
            <person name="Zhou Z."/>
            <person name="Liu Y."/>
            <person name="Xu W."/>
            <person name="Pan J."/>
            <person name="Luo Z.H."/>
            <person name="Li M."/>
        </authorList>
    </citation>
    <scope>NUCLEOTIDE SEQUENCE [LARGE SCALE GENOMIC DNA]</scope>
    <source>
        <strain evidence="6">SpSt-732</strain>
    </source>
</reference>